<evidence type="ECO:0000256" key="6">
    <source>
        <dbReference type="ARBA" id="ARBA00022737"/>
    </source>
</evidence>
<evidence type="ECO:0000256" key="12">
    <source>
        <dbReference type="ARBA" id="ARBA00023180"/>
    </source>
</evidence>
<keyword evidence="5 19" id="KW-0812">Transmembrane</keyword>
<dbReference type="Bgee" id="ENSBTAG00000045610">
    <property type="expression patterns" value="Expressed in prefrontal cortex and 15 other cell types or tissues"/>
</dbReference>
<evidence type="ECO:0000256" key="5">
    <source>
        <dbReference type="ARBA" id="ARBA00022692"/>
    </source>
</evidence>
<dbReference type="OrthoDB" id="416585at2759"/>
<evidence type="ECO:0000313" key="21">
    <source>
        <dbReference type="Ensembl" id="ENSBTAP00000060705.2"/>
    </source>
</evidence>
<reference evidence="21" key="3">
    <citation type="submission" date="2025-09" db="UniProtKB">
        <authorList>
            <consortium name="Ensembl"/>
        </authorList>
    </citation>
    <scope>IDENTIFICATION</scope>
    <source>
        <strain evidence="21">Hereford</strain>
    </source>
</reference>
<dbReference type="FunFam" id="1.10.287.70:FF:000136">
    <property type="entry name" value="Voltage-dependent T-type calcium channel subunit alpha"/>
    <property type="match status" value="1"/>
</dbReference>
<dbReference type="InterPro" id="IPR002077">
    <property type="entry name" value="VDCCAlpha1"/>
</dbReference>
<evidence type="ECO:0000259" key="20">
    <source>
        <dbReference type="Pfam" id="PF00520"/>
    </source>
</evidence>
<feature type="transmembrane region" description="Helical" evidence="19">
    <location>
        <begin position="1176"/>
        <end position="1204"/>
    </location>
</feature>
<dbReference type="VGNC" id="VGNC:55869">
    <property type="gene designation" value="CACNA1I"/>
</dbReference>
<comment type="catalytic activity">
    <reaction evidence="14">
        <text>Ca(2+)(in) = Ca(2+)(out)</text>
        <dbReference type="Rhea" id="RHEA:29671"/>
        <dbReference type="ChEBI" id="CHEBI:29108"/>
    </reaction>
</comment>
<evidence type="ECO:0000256" key="10">
    <source>
        <dbReference type="ARBA" id="ARBA00023065"/>
    </source>
</evidence>
<evidence type="ECO:0000256" key="2">
    <source>
        <dbReference type="ARBA" id="ARBA00022448"/>
    </source>
</evidence>
<feature type="region of interest" description="Disordered" evidence="18">
    <location>
        <begin position="561"/>
        <end position="580"/>
    </location>
</feature>
<proteinExistence type="inferred from homology"/>
<feature type="binding site" evidence="15">
    <location>
        <position position="351"/>
    </location>
    <ligand>
        <name>Ca(2+)</name>
        <dbReference type="ChEBI" id="CHEBI:29108"/>
    </ligand>
</feature>
<dbReference type="FunFam" id="1.10.287.70:FF:000018">
    <property type="entry name" value="Voltage-dependent T-type calcium channel subunit alpha"/>
    <property type="match status" value="1"/>
</dbReference>
<keyword evidence="12" id="KW-0325">Glycoprotein</keyword>
<feature type="transmembrane region" description="Helical" evidence="19">
    <location>
        <begin position="1454"/>
        <end position="1473"/>
    </location>
</feature>
<feature type="domain" description="Ion transport" evidence="20">
    <location>
        <begin position="1417"/>
        <end position="1670"/>
    </location>
</feature>
<feature type="transmembrane region" description="Helical" evidence="19">
    <location>
        <begin position="727"/>
        <end position="749"/>
    </location>
</feature>
<feature type="domain" description="Ion transport" evidence="20">
    <location>
        <begin position="90"/>
        <end position="402"/>
    </location>
</feature>
<keyword evidence="22" id="KW-1185">Reference proteome</keyword>
<evidence type="ECO:0000256" key="13">
    <source>
        <dbReference type="ARBA" id="ARBA00023303"/>
    </source>
</evidence>
<feature type="region of interest" description="Disordered" evidence="18">
    <location>
        <begin position="526"/>
        <end position="555"/>
    </location>
</feature>
<feature type="region of interest" description="Disordered" evidence="18">
    <location>
        <begin position="947"/>
        <end position="1010"/>
    </location>
</feature>
<evidence type="ECO:0000256" key="8">
    <source>
        <dbReference type="ARBA" id="ARBA00022882"/>
    </source>
</evidence>
<feature type="coiled-coil region" evidence="17">
    <location>
        <begin position="1370"/>
        <end position="1397"/>
    </location>
</feature>
<feature type="transmembrane region" description="Helical" evidence="19">
    <location>
        <begin position="1239"/>
        <end position="1258"/>
    </location>
</feature>
<feature type="region of interest" description="Disordered" evidence="18">
    <location>
        <begin position="1"/>
        <end position="56"/>
    </location>
</feature>
<dbReference type="InterPro" id="IPR005445">
    <property type="entry name" value="VDCC_T_a1"/>
</dbReference>
<dbReference type="InterPro" id="IPR050599">
    <property type="entry name" value="VDCC_alpha-1_subunit"/>
</dbReference>
<evidence type="ECO:0000256" key="1">
    <source>
        <dbReference type="ARBA" id="ARBA00004141"/>
    </source>
</evidence>
<feature type="compositionally biased region" description="Pro residues" evidence="18">
    <location>
        <begin position="489"/>
        <end position="499"/>
    </location>
</feature>
<dbReference type="Gene3D" id="1.10.287.70">
    <property type="match status" value="4"/>
</dbReference>
<evidence type="ECO:0000256" key="11">
    <source>
        <dbReference type="ARBA" id="ARBA00023136"/>
    </source>
</evidence>
<feature type="compositionally biased region" description="Polar residues" evidence="18">
    <location>
        <begin position="1774"/>
        <end position="1789"/>
    </location>
</feature>
<dbReference type="InterPro" id="IPR005821">
    <property type="entry name" value="Ion_trans_dom"/>
</dbReference>
<feature type="transmembrane region" description="Helical" evidence="19">
    <location>
        <begin position="213"/>
        <end position="237"/>
    </location>
</feature>
<dbReference type="FunFam" id="1.20.120.350:FF:000007">
    <property type="entry name" value="Voltage-dependent T-type calcium channel subunit alpha"/>
    <property type="match status" value="1"/>
</dbReference>
<dbReference type="PANTHER" id="PTHR45628:SF39">
    <property type="entry name" value="VOLTAGE-DEPENDENT T-TYPE CALCIUM CHANNEL SUBUNIT ALPHA-1I"/>
    <property type="match status" value="1"/>
</dbReference>
<feature type="region of interest" description="Disordered" evidence="18">
    <location>
        <begin position="1761"/>
        <end position="1789"/>
    </location>
</feature>
<comment type="subcellular location">
    <subcellularLocation>
        <location evidence="1 16">Membrane</location>
        <topology evidence="1 16">Multi-pass membrane protein</topology>
    </subcellularLocation>
</comment>
<keyword evidence="15" id="KW-0479">Metal-binding</keyword>
<dbReference type="VEuPathDB" id="HostDB:ENSBTAG00000045610"/>
<evidence type="ECO:0000256" key="14">
    <source>
        <dbReference type="ARBA" id="ARBA00036634"/>
    </source>
</evidence>
<name>A0A3Q1MXV9_BOVIN</name>
<evidence type="ECO:0000313" key="22">
    <source>
        <dbReference type="Proteomes" id="UP000009136"/>
    </source>
</evidence>
<feature type="transmembrane region" description="Helical" evidence="19">
    <location>
        <begin position="339"/>
        <end position="360"/>
    </location>
</feature>
<feature type="compositionally biased region" description="Basic residues" evidence="18">
    <location>
        <begin position="986"/>
        <end position="1007"/>
    </location>
</feature>
<evidence type="ECO:0000256" key="19">
    <source>
        <dbReference type="SAM" id="Phobius"/>
    </source>
</evidence>
<feature type="transmembrane region" description="Helical" evidence="19">
    <location>
        <begin position="1639"/>
        <end position="1660"/>
    </location>
</feature>
<keyword evidence="10" id="KW-0406">Ion transport</keyword>
<feature type="binding site" evidence="15">
    <location>
        <position position="786"/>
    </location>
    <ligand>
        <name>Ca(2+)</name>
        <dbReference type="ChEBI" id="CHEBI:29108"/>
    </ligand>
</feature>
<evidence type="ECO:0000313" key="23">
    <source>
        <dbReference type="VGNC" id="VGNC:55869"/>
    </source>
</evidence>
<feature type="transmembrane region" description="Helical" evidence="19">
    <location>
        <begin position="1537"/>
        <end position="1564"/>
    </location>
</feature>
<comment type="similarity">
    <text evidence="16">Belongs to the calcium channel alpha-1 subunit (TC 1.A.1.11) family.</text>
</comment>
<evidence type="ECO:0000256" key="18">
    <source>
        <dbReference type="SAM" id="MobiDB-lite"/>
    </source>
</evidence>
<dbReference type="PANTHER" id="PTHR45628">
    <property type="entry name" value="VOLTAGE-DEPENDENT CALCIUM CHANNEL TYPE A SUBUNIT ALPHA-1"/>
    <property type="match status" value="1"/>
</dbReference>
<feature type="transmembrane region" description="Helical" evidence="19">
    <location>
        <begin position="366"/>
        <end position="391"/>
    </location>
</feature>
<dbReference type="SUPFAM" id="SSF81324">
    <property type="entry name" value="Voltage-gated potassium channels"/>
    <property type="match status" value="4"/>
</dbReference>
<dbReference type="GeneTree" id="ENSGT00940000158594"/>
<organism evidence="21 22">
    <name type="scientific">Bos taurus</name>
    <name type="common">Bovine</name>
    <dbReference type="NCBI Taxonomy" id="9913"/>
    <lineage>
        <taxon>Eukaryota</taxon>
        <taxon>Metazoa</taxon>
        <taxon>Chordata</taxon>
        <taxon>Craniata</taxon>
        <taxon>Vertebrata</taxon>
        <taxon>Euteleostomi</taxon>
        <taxon>Mammalia</taxon>
        <taxon>Eutheria</taxon>
        <taxon>Laurasiatheria</taxon>
        <taxon>Artiodactyla</taxon>
        <taxon>Ruminantia</taxon>
        <taxon>Pecora</taxon>
        <taxon>Bovidae</taxon>
        <taxon>Bovinae</taxon>
        <taxon>Bos</taxon>
    </lineage>
</organism>
<keyword evidence="11 19" id="KW-0472">Membrane</keyword>
<dbReference type="Gene3D" id="1.20.120.350">
    <property type="entry name" value="Voltage-gated potassium channels. Chain C"/>
    <property type="match status" value="4"/>
</dbReference>
<dbReference type="Ensembl" id="ENSBTAT00000079853.2">
    <property type="protein sequence ID" value="ENSBTAP00000060705.2"/>
    <property type="gene ID" value="ENSBTAG00000045610.3"/>
</dbReference>
<dbReference type="GO" id="GO:0046872">
    <property type="term" value="F:metal ion binding"/>
    <property type="evidence" value="ECO:0007669"/>
    <property type="project" value="UniProtKB-KW"/>
</dbReference>
<keyword evidence="9 19" id="KW-1133">Transmembrane helix</keyword>
<feature type="domain" description="Ion transport" evidence="20">
    <location>
        <begin position="1099"/>
        <end position="1371"/>
    </location>
</feature>
<keyword evidence="8 16" id="KW-0851">Voltage-gated channel</keyword>
<dbReference type="GO" id="GO:0005245">
    <property type="term" value="F:voltage-gated calcium channel activity"/>
    <property type="evidence" value="ECO:0007669"/>
    <property type="project" value="InterPro"/>
</dbReference>
<dbReference type="Proteomes" id="UP000009136">
    <property type="component" value="Chromosome 5"/>
</dbReference>
<feature type="transmembrane region" description="Helical" evidence="19">
    <location>
        <begin position="126"/>
        <end position="146"/>
    </location>
</feature>
<evidence type="ECO:0000256" key="3">
    <source>
        <dbReference type="ARBA" id="ARBA00022568"/>
    </source>
</evidence>
<feature type="transmembrane region" description="Helical" evidence="19">
    <location>
        <begin position="1338"/>
        <end position="1361"/>
    </location>
</feature>
<reference evidence="21" key="1">
    <citation type="submission" date="2018-03" db="EMBL/GenBank/DDBJ databases">
        <title>ARS-UCD1.2.</title>
        <authorList>
            <person name="Rosen B.D."/>
            <person name="Bickhart D.M."/>
            <person name="Koren S."/>
            <person name="Schnabel R.D."/>
            <person name="Hall R."/>
            <person name="Zimin A."/>
            <person name="Dreischer C."/>
            <person name="Schultheiss S."/>
            <person name="Schroeder S.G."/>
            <person name="Elsik C.G."/>
            <person name="Couldrey C."/>
            <person name="Liu G.E."/>
            <person name="Van Tassell C.P."/>
            <person name="Phillippy A.M."/>
            <person name="Smith T.P.L."/>
            <person name="Medrano J.F."/>
        </authorList>
    </citation>
    <scope>NUCLEOTIDE SEQUENCE [LARGE SCALE GENOMIC DNA]</scope>
    <source>
        <strain evidence="21">Hereford</strain>
    </source>
</reference>
<sequence length="1789" mass="198832">RVTSSGNADMAENSPPPPSPTAARVAEPGVTEQPGPQSPPPSPPGPEEPLDGVDPEVPHPDLAPVAFFCLRQTTSPRNWCIKMVCNPYPFMLVILLNCVTLGMYQPCDDMDCLSERCKILQVFDDFIFVFFAMEMVLKMVALGIFGKKCYLGDTWNRLDFFIVMAGMVEYSLDLQNINLSAIRTVRVLRPLKAINRVPSMRILVNLLLDTLPMLGNVLLLCFFVFFIFGIIGVQLWAGLLRNRDVALPPYYQPEEDDEMPFICSLSGDNGIMGCHEIPPLKEQGRECCLSKDDVYDFGAGRQDLNASGLCVNWNRYYNVCRTGSANPHKGAINFDNIGYAWIVIFQVITLEGWVEIMYYVMDAHSFYNFIYFILLIIVGSFFMINLCLVVIATQFSETKQREHRLMLEQRQRYLSSSTVASYAEPGDCYEEIFQYVCHILRKAKRRALGLYQALRSRRQAAGMPGSATPGPRAKEPRHYSKSRGLQGAPPRPGVSPGPPRLSCVEGSLGTGRGASRMKTFLCPGLLPPSSLDGSSSDSGQEGSGSGDAVGSEDEVGADVARTSEDGASLELGKEDEEGPADGAARLCEDVWRETRAKLRGIVDSKYFNRGIMMAILVNTVSMGIEHHQQPEELTNILEICNVVFTSMFALEMLLKLAAFGLFDYLRNPYNIFDSIIVIISIWEIVGQADGGLSVLRTFRLLRVLKLVRFMPALRRQLVVLMKTMDNVATFCMLLMLFIFIFSILGMHIFGCKFSLRTDTGDTVPDRKNFDSLLWAIVTVFQILTQEDWNVVLYNGMASTSPWASLYFVALMTFGNYVLFNLLVAILVEGFQAEVTVALVEEAPLWGLYETGDPKLCPIPMTPNGHLDPNLPLGGHLGPTGAAASAPRLSLQPDPVLMALGSRKSSVMSLGRMSYDQRSLSSSRSSYYGPWGRSGAWASRRSSWNSLKHKQPSAEHESLLSAERGGARGCEGARDEGPLRTAPLHAPHAHHAHHGPHPVHRHHHHRRTLSLDTRDSVDLAELVPAVGTHSRDCNGRMRAALGSTDLPDPAAFSCQTLCFRVRKMIDVYKPDWCEVREDWSVYLFSPENRFRVLCQTIIAHKLFDYVVLAFIFLNCITIALERPQIEAGSTERIFLTVSNYIFTAIFVGEMTLKVVSLGLYFGEQAYLRSSWNVLDGFLVFVSIIDIVVSVASAGGAKILGVLRVLRLLRTLRPLRVISRAPGLKLVVETLISSLKPIGNIVLICCAFFIIFGILGVQLFKGKFYHCLGVDTRNITNRSDCMAANYRWVHHKYNFDNLGQALMSLFVLASKDGWVNIMYNGLDAVAVDQQPVPNHNPWMLLYFISFLLIVSFFVLNMFVGVVVENFHKCRQHQEAEEARRREEKRLRRLEKKRRKAQRLPYYATYCPTRLLIHSMCTSHYLDIFITFIICLNVVTMSLEHYNQPTSLETALKYCNYMFTTVFVLEAVLKLVAFGLRRFFKDRWNQLDLAIVLLSVMGITLEEIEINAALPINPTIIRIMRVLRIARVLKLLKMATGMRALLDTVVQALPQVGNLGLLFMLLFFIYAALGVELFGKLVCNDENPCEGMSRHATFENFGMAFLTLFQVSTGDNWNGIMKDTLRDCTHDERSCLSSLQFVSPLYFVSFVLTAQFVLINVVVAVLMKHLDDSNKEAQEDAEMDAELELELAHGLGPSPRPPASAPGAPAPAHGPGGAAGEGDPEAPQSLFPGPLSWFQGSAPPSPGGVSLMGTAGHPWPWTCLVQAQAGPVPSPQPRGALSTSLGVASPQGSPLA</sequence>
<feature type="binding site" evidence="15">
    <location>
        <position position="1310"/>
    </location>
    <ligand>
        <name>Ca(2+)</name>
        <dbReference type="ChEBI" id="CHEBI:29108"/>
    </ligand>
</feature>
<feature type="compositionally biased region" description="Low complexity" evidence="18">
    <location>
        <begin position="526"/>
        <end position="540"/>
    </location>
</feature>
<feature type="compositionally biased region" description="Pro residues" evidence="18">
    <location>
        <begin position="36"/>
        <end position="47"/>
    </location>
</feature>
<reference evidence="21" key="2">
    <citation type="submission" date="2025-08" db="UniProtKB">
        <authorList>
            <consortium name="Ensembl"/>
        </authorList>
    </citation>
    <scope>IDENTIFICATION</scope>
    <source>
        <strain evidence="21">Hereford</strain>
    </source>
</reference>
<feature type="transmembrane region" description="Helical" evidence="19">
    <location>
        <begin position="805"/>
        <end position="827"/>
    </location>
</feature>
<evidence type="ECO:0000256" key="7">
    <source>
        <dbReference type="ARBA" id="ARBA00022837"/>
    </source>
</evidence>
<keyword evidence="3 16" id="KW-0109">Calcium transport</keyword>
<dbReference type="InterPro" id="IPR027359">
    <property type="entry name" value="Volt_channel_dom_sf"/>
</dbReference>
<keyword evidence="4 16" id="KW-0107">Calcium channel</keyword>
<feature type="region of interest" description="Disordered" evidence="18">
    <location>
        <begin position="459"/>
        <end position="508"/>
    </location>
</feature>
<comment type="function">
    <text evidence="16">Voltage-sensitive calcium channels (VSCC) mediate the entry of calcium ions into excitable cells and are also involved in a variety of calcium-dependent processes, including muscle contraction, hormone or neurotransmitter release, gene expression, cell motility, cell division and cell death. This channel gives rise to T-type calcium currents. T-type calcium channels belong to the "low-voltage activated (LVA)" group and are strongly blocked by nickel and mibefradil. A particularity of this type of channels is an opening at quite negative potentials, and a voltage-dependent inactivation. T-type channels serve pacemaking functions in both central neurons and cardiac nodal cells and support calcium signaling in secretory cells and vascular smooth muscle. They may also be involved in the modulation of firing patterns of neurons which is important for information processing as well as in cell growth processes.</text>
</comment>
<keyword evidence="17" id="KW-0175">Coiled coil</keyword>
<keyword evidence="2" id="KW-0813">Transport</keyword>
<dbReference type="PRINTS" id="PR00167">
    <property type="entry name" value="CACHANNEL"/>
</dbReference>
<dbReference type="FunFam" id="1.20.120.350:FF:000008">
    <property type="entry name" value="Voltage-dependent T-type calcium channel subunit alpha"/>
    <property type="match status" value="1"/>
</dbReference>
<evidence type="ECO:0000256" key="17">
    <source>
        <dbReference type="SAM" id="Coils"/>
    </source>
</evidence>
<protein>
    <recommendedName>
        <fullName evidence="16">Voltage-dependent T-type calcium channel subunit alpha</fullName>
    </recommendedName>
</protein>
<feature type="transmembrane region" description="Helical" evidence="19">
    <location>
        <begin position="1417"/>
        <end position="1434"/>
    </location>
</feature>
<keyword evidence="6" id="KW-0677">Repeat</keyword>
<evidence type="ECO:0000256" key="4">
    <source>
        <dbReference type="ARBA" id="ARBA00022673"/>
    </source>
</evidence>
<feature type="transmembrane region" description="Helical" evidence="19">
    <location>
        <begin position="1139"/>
        <end position="1161"/>
    </location>
</feature>
<feature type="region of interest" description="Disordered" evidence="18">
    <location>
        <begin position="1686"/>
        <end position="1749"/>
    </location>
</feature>
<evidence type="ECO:0000256" key="16">
    <source>
        <dbReference type="RuleBase" id="RU003808"/>
    </source>
</evidence>
<accession>A0A3Q1MXV9</accession>
<dbReference type="FunFam" id="1.10.287.70:FF:000054">
    <property type="entry name" value="Voltage-dependent T-type calcium channel subunit alpha"/>
    <property type="match status" value="1"/>
</dbReference>
<evidence type="ECO:0000256" key="9">
    <source>
        <dbReference type="ARBA" id="ARBA00022989"/>
    </source>
</evidence>
<keyword evidence="13" id="KW-0407">Ion channel</keyword>
<dbReference type="GO" id="GO:0005891">
    <property type="term" value="C:voltage-gated calcium channel complex"/>
    <property type="evidence" value="ECO:0007669"/>
    <property type="project" value="InterPro"/>
</dbReference>
<feature type="domain" description="Ion transport" evidence="20">
    <location>
        <begin position="605"/>
        <end position="832"/>
    </location>
</feature>
<keyword evidence="7 15" id="KW-0106">Calcium</keyword>
<dbReference type="Pfam" id="PF00520">
    <property type="entry name" value="Ion_trans"/>
    <property type="match status" value="4"/>
</dbReference>
<evidence type="ECO:0000256" key="15">
    <source>
        <dbReference type="PIRSR" id="PIRSR602077-1"/>
    </source>
</evidence>
<dbReference type="PRINTS" id="PR01629">
    <property type="entry name" value="TVDCCALPHA1"/>
</dbReference>
<gene>
    <name evidence="21 23" type="primary">CACNA1I</name>
</gene>
<dbReference type="FunFam" id="1.20.120.350:FF:000012">
    <property type="entry name" value="Voltage-dependent T-type calcium channel subunit alpha"/>
    <property type="match status" value="1"/>
</dbReference>
<dbReference type="FunFam" id="1.20.120.350:FF:000009">
    <property type="entry name" value="Voltage-dependent T-type calcium channel subunit alpha"/>
    <property type="match status" value="1"/>
</dbReference>